<name>A0A318RCE1_WILLI</name>
<evidence type="ECO:0000313" key="4">
    <source>
        <dbReference type="Proteomes" id="UP000247591"/>
    </source>
</evidence>
<dbReference type="Proteomes" id="UP000247591">
    <property type="component" value="Unassembled WGS sequence"/>
</dbReference>
<dbReference type="GO" id="GO:0071949">
    <property type="term" value="F:FAD binding"/>
    <property type="evidence" value="ECO:0007669"/>
    <property type="project" value="InterPro"/>
</dbReference>
<reference evidence="3 4" key="1">
    <citation type="submission" date="2018-06" db="EMBL/GenBank/DDBJ databases">
        <title>Genomic Encyclopedia of Type Strains, Phase IV (KMG-IV): sequencing the most valuable type-strain genomes for metagenomic binning, comparative biology and taxonomic classification.</title>
        <authorList>
            <person name="Goeker M."/>
        </authorList>
    </citation>
    <scope>NUCLEOTIDE SEQUENCE [LARGE SCALE GENOMIC DNA]</scope>
    <source>
        <strain evidence="3 4">DSM 45521</strain>
    </source>
</reference>
<dbReference type="Gene3D" id="3.50.50.60">
    <property type="entry name" value="FAD/NAD(P)-binding domain"/>
    <property type="match status" value="1"/>
</dbReference>
<dbReference type="NCBIfam" id="NF004829">
    <property type="entry name" value="PRK06183.1-3"/>
    <property type="match status" value="1"/>
</dbReference>
<accession>A0A318RCE1</accession>
<dbReference type="GO" id="GO:0019622">
    <property type="term" value="P:3-(3-hydroxy)phenylpropionate catabolic process"/>
    <property type="evidence" value="ECO:0007669"/>
    <property type="project" value="TreeGrafter"/>
</dbReference>
<dbReference type="InterPro" id="IPR002938">
    <property type="entry name" value="FAD-bd"/>
</dbReference>
<sequence>MTTQRDPVVIVGAGPVGVACALLLAQRGISTVILERHREPYPLPRAVHLDDEVFRILQAIGVDDRFAPFTRPMPGMRLINGRRRVMAEFTRDTRDGRNGFPPDSMFDQPDLERILLEQAATIDLIDLRRGCEAVQVTSGEHPTIEFRNDDGHHEVVEAAAVIACDGANSFVREQVGITMRDFRFDEQWLVIDVLTPSPLDVWSGVHQICDPARAATFMPVTGNRYRWEFRVHDGEDLDTLGSQRTLRELLAPWMTSAELAECTVMRQALYTFRARVAHTWRSGRVFLAGDAAHQTPPFVGQGLGSGLRDAMNLTWKLADVLDGTAPDSLLDTYESERKPHATRIILMALAVGWALTGGQDHLASVRRALVTAACHVPRISNAIPEGSPSLNHGPLVQRRGMRSRLNGTLFPQPWVRTPDGARRLDDLLGPRYALITRGPLPDHTAARLTSTAGLTHIVIDELACVPSTNPSLSAVMRSQHTYAVLLRPDRVVMASARTGADVGDLLSTYQRAHCTDATKVPV</sequence>
<dbReference type="PANTHER" id="PTHR43476">
    <property type="entry name" value="3-(3-HYDROXY-PHENYL)PROPIONATE/3-HYDROXYCINNAMIC ACID HYDROXYLASE"/>
    <property type="match status" value="1"/>
</dbReference>
<protein>
    <submittedName>
        <fullName evidence="3">3-(3-hydroxy-phenyl)propionate hydroxylase</fullName>
    </submittedName>
</protein>
<keyword evidence="4" id="KW-1185">Reference proteome</keyword>
<dbReference type="RefSeq" id="WP_158540039.1">
    <property type="nucleotide sequence ID" value="NZ_QJSP01000019.1"/>
</dbReference>
<dbReference type="AlphaFoldDB" id="A0A318RCE1"/>
<evidence type="ECO:0000256" key="1">
    <source>
        <dbReference type="ARBA" id="ARBA00023002"/>
    </source>
</evidence>
<dbReference type="EMBL" id="QJSP01000019">
    <property type="protein sequence ID" value="PYE13012.1"/>
    <property type="molecule type" value="Genomic_DNA"/>
</dbReference>
<dbReference type="Pfam" id="PF01494">
    <property type="entry name" value="FAD_binding_3"/>
    <property type="match status" value="1"/>
</dbReference>
<dbReference type="Gene3D" id="3.40.30.120">
    <property type="match status" value="1"/>
</dbReference>
<dbReference type="InterPro" id="IPR050631">
    <property type="entry name" value="PheA/TfdB_FAD_monoxygenase"/>
</dbReference>
<evidence type="ECO:0000259" key="2">
    <source>
        <dbReference type="Pfam" id="PF01494"/>
    </source>
</evidence>
<dbReference type="InterPro" id="IPR036188">
    <property type="entry name" value="FAD/NAD-bd_sf"/>
</dbReference>
<dbReference type="PRINTS" id="PR00420">
    <property type="entry name" value="RNGMNOXGNASE"/>
</dbReference>
<gene>
    <name evidence="3" type="ORF">DFR67_119122</name>
</gene>
<dbReference type="PROSITE" id="PS51257">
    <property type="entry name" value="PROKAR_LIPOPROTEIN"/>
    <property type="match status" value="1"/>
</dbReference>
<dbReference type="PANTHER" id="PTHR43476:SF3">
    <property type="entry name" value="FAD-BINDING MONOOXYGENASE"/>
    <property type="match status" value="1"/>
</dbReference>
<dbReference type="GO" id="GO:0008688">
    <property type="term" value="F:3-(3-hydroxyphenyl)propionate hydroxylase activity"/>
    <property type="evidence" value="ECO:0007669"/>
    <property type="project" value="TreeGrafter"/>
</dbReference>
<dbReference type="SUPFAM" id="SSF51905">
    <property type="entry name" value="FAD/NAD(P)-binding domain"/>
    <property type="match status" value="1"/>
</dbReference>
<proteinExistence type="predicted"/>
<organism evidence="3 4">
    <name type="scientific">Williamsia limnetica</name>
    <dbReference type="NCBI Taxonomy" id="882452"/>
    <lineage>
        <taxon>Bacteria</taxon>
        <taxon>Bacillati</taxon>
        <taxon>Actinomycetota</taxon>
        <taxon>Actinomycetes</taxon>
        <taxon>Mycobacteriales</taxon>
        <taxon>Nocardiaceae</taxon>
        <taxon>Williamsia</taxon>
    </lineage>
</organism>
<feature type="domain" description="FAD-binding" evidence="2">
    <location>
        <begin position="7"/>
        <end position="345"/>
    </location>
</feature>
<keyword evidence="1" id="KW-0560">Oxidoreductase</keyword>
<evidence type="ECO:0000313" key="3">
    <source>
        <dbReference type="EMBL" id="PYE13012.1"/>
    </source>
</evidence>
<dbReference type="Gene3D" id="3.30.70.2450">
    <property type="match status" value="1"/>
</dbReference>
<dbReference type="OrthoDB" id="8670884at2"/>
<comment type="caution">
    <text evidence="3">The sequence shown here is derived from an EMBL/GenBank/DDBJ whole genome shotgun (WGS) entry which is preliminary data.</text>
</comment>